<sequence length="176" mass="18928">MLCQAMEGAAASKYSNTAGGEDVIVLVSRLCVARRGQTSPSTSIIRRHPYFGRGPGGYGDGNAVSTAQSDRWRCDHHRFGVPLAQGFLTLPVGWSGANPLSSLLRWAPAPLHCPPLGPLERGLGQGEQLCVMEDMGSILPSRSLINTRKQEMGVTEEATAICIAVLSLRNPKRKFI</sequence>
<accession>A0AAD7S436</accession>
<reference evidence="1" key="1">
    <citation type="journal article" date="2023" name="Science">
        <title>Genome structures resolve the early diversification of teleost fishes.</title>
        <authorList>
            <person name="Parey E."/>
            <person name="Louis A."/>
            <person name="Montfort J."/>
            <person name="Bouchez O."/>
            <person name="Roques C."/>
            <person name="Iampietro C."/>
            <person name="Lluch J."/>
            <person name="Castinel A."/>
            <person name="Donnadieu C."/>
            <person name="Desvignes T."/>
            <person name="Floi Bucao C."/>
            <person name="Jouanno E."/>
            <person name="Wen M."/>
            <person name="Mejri S."/>
            <person name="Dirks R."/>
            <person name="Jansen H."/>
            <person name="Henkel C."/>
            <person name="Chen W.J."/>
            <person name="Zahm M."/>
            <person name="Cabau C."/>
            <person name="Klopp C."/>
            <person name="Thompson A.W."/>
            <person name="Robinson-Rechavi M."/>
            <person name="Braasch I."/>
            <person name="Lecointre G."/>
            <person name="Bobe J."/>
            <person name="Postlethwait J.H."/>
            <person name="Berthelot C."/>
            <person name="Roest Crollius H."/>
            <person name="Guiguen Y."/>
        </authorList>
    </citation>
    <scope>NUCLEOTIDE SEQUENCE</scope>
    <source>
        <strain evidence="1">NC1722</strain>
    </source>
</reference>
<dbReference type="Proteomes" id="UP001221898">
    <property type="component" value="Unassembled WGS sequence"/>
</dbReference>
<dbReference type="EMBL" id="JAINUG010000115">
    <property type="protein sequence ID" value="KAJ8395614.1"/>
    <property type="molecule type" value="Genomic_DNA"/>
</dbReference>
<organism evidence="1 2">
    <name type="scientific">Aldrovandia affinis</name>
    <dbReference type="NCBI Taxonomy" id="143900"/>
    <lineage>
        <taxon>Eukaryota</taxon>
        <taxon>Metazoa</taxon>
        <taxon>Chordata</taxon>
        <taxon>Craniata</taxon>
        <taxon>Vertebrata</taxon>
        <taxon>Euteleostomi</taxon>
        <taxon>Actinopterygii</taxon>
        <taxon>Neopterygii</taxon>
        <taxon>Teleostei</taxon>
        <taxon>Notacanthiformes</taxon>
        <taxon>Halosauridae</taxon>
        <taxon>Aldrovandia</taxon>
    </lineage>
</organism>
<name>A0AAD7S436_9TELE</name>
<gene>
    <name evidence="1" type="ORF">AAFF_G00030950</name>
</gene>
<comment type="caution">
    <text evidence="1">The sequence shown here is derived from an EMBL/GenBank/DDBJ whole genome shotgun (WGS) entry which is preliminary data.</text>
</comment>
<proteinExistence type="predicted"/>
<evidence type="ECO:0000313" key="1">
    <source>
        <dbReference type="EMBL" id="KAJ8395614.1"/>
    </source>
</evidence>
<dbReference type="AlphaFoldDB" id="A0AAD7S436"/>
<keyword evidence="2" id="KW-1185">Reference proteome</keyword>
<evidence type="ECO:0000313" key="2">
    <source>
        <dbReference type="Proteomes" id="UP001221898"/>
    </source>
</evidence>
<protein>
    <submittedName>
        <fullName evidence="1">Uncharacterized protein</fullName>
    </submittedName>
</protein>